<dbReference type="Proteomes" id="UP000663832">
    <property type="component" value="Unassembled WGS sequence"/>
</dbReference>
<accession>A0A814DVM8</accession>
<dbReference type="AlphaFoldDB" id="A0A814DVM8"/>
<gene>
    <name evidence="4" type="ORF">BJG266_LOCUS13675</name>
    <name evidence="2" type="ORF">QVE165_LOCUS12112</name>
    <name evidence="3" type="ORF">QVE165_LOCUS12412</name>
</gene>
<evidence type="ECO:0000313" key="5">
    <source>
        <dbReference type="Proteomes" id="UP000663832"/>
    </source>
</evidence>
<dbReference type="EMBL" id="CAJNOM010000062">
    <property type="protein sequence ID" value="CAF0954645.1"/>
    <property type="molecule type" value="Genomic_DNA"/>
</dbReference>
<keyword evidence="5" id="KW-1185">Reference proteome</keyword>
<evidence type="ECO:0000256" key="1">
    <source>
        <dbReference type="SAM" id="SignalP"/>
    </source>
</evidence>
<evidence type="ECO:0000313" key="2">
    <source>
        <dbReference type="EMBL" id="CAF0949185.1"/>
    </source>
</evidence>
<protein>
    <submittedName>
        <fullName evidence="4">Uncharacterized protein</fullName>
    </submittedName>
</protein>
<evidence type="ECO:0000313" key="6">
    <source>
        <dbReference type="Proteomes" id="UP000663877"/>
    </source>
</evidence>
<comment type="caution">
    <text evidence="4">The sequence shown here is derived from an EMBL/GenBank/DDBJ whole genome shotgun (WGS) entry which is preliminary data.</text>
</comment>
<evidence type="ECO:0000313" key="3">
    <source>
        <dbReference type="EMBL" id="CAF0954645.1"/>
    </source>
</evidence>
<proteinExistence type="predicted"/>
<reference evidence="4" key="1">
    <citation type="submission" date="2021-02" db="EMBL/GenBank/DDBJ databases">
        <authorList>
            <person name="Nowell W R."/>
        </authorList>
    </citation>
    <scope>NUCLEOTIDE SEQUENCE</scope>
</reference>
<name>A0A814DVM8_9BILA</name>
<feature type="signal peptide" evidence="1">
    <location>
        <begin position="1"/>
        <end position="17"/>
    </location>
</feature>
<keyword evidence="1" id="KW-0732">Signal</keyword>
<dbReference type="Proteomes" id="UP000663877">
    <property type="component" value="Unassembled WGS sequence"/>
</dbReference>
<sequence length="179" mass="19637">MLIIVGIITFLFSIICAKLPLVLPKQNSIINFDDIINSTSTEGVAIPFNYGGLSWQNVLVLNGVDYDIPNAGFITGVVSPKYVAFNGYGNPMSISSASGSLFTINSFYSCAAWNDNISVEIVGKRSGDVLYRKTVALLIHTRIFVELNWSGIDSIYFNSTCKNYCDATHFTIDNLNVIL</sequence>
<feature type="chain" id="PRO_5036224209" evidence="1">
    <location>
        <begin position="18"/>
        <end position="179"/>
    </location>
</feature>
<dbReference type="OrthoDB" id="9981520at2759"/>
<organism evidence="4 6">
    <name type="scientific">Adineta steineri</name>
    <dbReference type="NCBI Taxonomy" id="433720"/>
    <lineage>
        <taxon>Eukaryota</taxon>
        <taxon>Metazoa</taxon>
        <taxon>Spiralia</taxon>
        <taxon>Gnathifera</taxon>
        <taxon>Rotifera</taxon>
        <taxon>Eurotatoria</taxon>
        <taxon>Bdelloidea</taxon>
        <taxon>Adinetida</taxon>
        <taxon>Adinetidae</taxon>
        <taxon>Adineta</taxon>
    </lineage>
</organism>
<dbReference type="EMBL" id="CAJNOM010000060">
    <property type="protein sequence ID" value="CAF0949185.1"/>
    <property type="molecule type" value="Genomic_DNA"/>
</dbReference>
<evidence type="ECO:0000313" key="4">
    <source>
        <dbReference type="EMBL" id="CAF0959672.1"/>
    </source>
</evidence>
<dbReference type="EMBL" id="CAJNOI010000056">
    <property type="protein sequence ID" value="CAF0959672.1"/>
    <property type="molecule type" value="Genomic_DNA"/>
</dbReference>